<feature type="transmembrane region" description="Helical" evidence="1">
    <location>
        <begin position="153"/>
        <end position="175"/>
    </location>
</feature>
<feature type="transmembrane region" description="Helical" evidence="1">
    <location>
        <begin position="103"/>
        <end position="121"/>
    </location>
</feature>
<dbReference type="Proteomes" id="UP000463939">
    <property type="component" value="Chromosome"/>
</dbReference>
<keyword evidence="1" id="KW-0812">Transmembrane</keyword>
<dbReference type="RefSeq" id="WP_162083913.1">
    <property type="nucleotide sequence ID" value="NZ_AP021881.1"/>
</dbReference>
<keyword evidence="1" id="KW-1133">Transmembrane helix</keyword>
<feature type="transmembrane region" description="Helical" evidence="1">
    <location>
        <begin position="387"/>
        <end position="404"/>
    </location>
</feature>
<reference evidence="3" key="1">
    <citation type="submission" date="2019-11" db="EMBL/GenBank/DDBJ databases">
        <title>Isolation and characterization of a novel species in the genus Sulfuriferula.</title>
        <authorList>
            <person name="Mochizuki J."/>
            <person name="Kojima H."/>
            <person name="Fukui M."/>
        </authorList>
    </citation>
    <scope>NUCLEOTIDE SEQUENCE [LARGE SCALE GENOMIC DNA]</scope>
    <source>
        <strain evidence="3">SGTM</strain>
    </source>
</reference>
<dbReference type="EMBL" id="AP021881">
    <property type="protein sequence ID" value="BBO99927.1"/>
    <property type="molecule type" value="Genomic_DNA"/>
</dbReference>
<evidence type="ECO:0000313" key="2">
    <source>
        <dbReference type="EMBL" id="BBO99927.1"/>
    </source>
</evidence>
<evidence type="ECO:0000313" key="3">
    <source>
        <dbReference type="Proteomes" id="UP000463939"/>
    </source>
</evidence>
<dbReference type="AlphaFoldDB" id="A0A809S0A3"/>
<evidence type="ECO:0008006" key="4">
    <source>
        <dbReference type="Google" id="ProtNLM"/>
    </source>
</evidence>
<feature type="transmembrane region" description="Helical" evidence="1">
    <location>
        <begin position="187"/>
        <end position="206"/>
    </location>
</feature>
<proteinExistence type="predicted"/>
<accession>A0A809S0A3</accession>
<evidence type="ECO:0000256" key="1">
    <source>
        <dbReference type="SAM" id="Phobius"/>
    </source>
</evidence>
<feature type="transmembrane region" description="Helical" evidence="1">
    <location>
        <begin position="416"/>
        <end position="436"/>
    </location>
</feature>
<feature type="transmembrane region" description="Helical" evidence="1">
    <location>
        <begin position="16"/>
        <end position="34"/>
    </location>
</feature>
<keyword evidence="3" id="KW-1185">Reference proteome</keyword>
<feature type="transmembrane region" description="Helical" evidence="1">
    <location>
        <begin position="72"/>
        <end position="91"/>
    </location>
</feature>
<dbReference type="KEGG" id="sniv:SFSGTM_06360"/>
<protein>
    <recommendedName>
        <fullName evidence="4">Glycosyltransferase RgtA/B/C/D-like domain-containing protein</fullName>
    </recommendedName>
</protein>
<feature type="transmembrane region" description="Helical" evidence="1">
    <location>
        <begin position="362"/>
        <end position="380"/>
    </location>
</feature>
<keyword evidence="1" id="KW-0472">Membrane</keyword>
<name>A0A809S0A3_9PROT</name>
<gene>
    <name evidence="2" type="ORF">SFSGTM_06360</name>
</gene>
<organism evidence="2 3">
    <name type="scientific">Sulfuriferula nivalis</name>
    <dbReference type="NCBI Taxonomy" id="2675298"/>
    <lineage>
        <taxon>Bacteria</taxon>
        <taxon>Pseudomonadati</taxon>
        <taxon>Pseudomonadota</taxon>
        <taxon>Betaproteobacteria</taxon>
        <taxon>Nitrosomonadales</taxon>
        <taxon>Sulfuricellaceae</taxon>
        <taxon>Sulfuriferula</taxon>
    </lineage>
</organism>
<dbReference type="PROSITE" id="PS51257">
    <property type="entry name" value="PROKAR_LIPOPROTEIN"/>
    <property type="match status" value="1"/>
</dbReference>
<sequence>MKFSNLWKIEHSPRTFLWVIIGFVFFVIACYPGFMSPDSLEQYKQAHTLQFADGHPPVMAWLWSKLNLIFDGPQSLLFVHLGMLWIGLYIWHRNAGENHSAKWFILLGFFPWVVNFEGVLWKDVGMAFSMLLAIGLLSRSKITFPQGFVAVSLLLYAFMVRSNAPAALLPIVWYATGRLLPMLSNRIKVAITSLLMVMMFVFLNFFNYQLLSAEKNHMDSYMMVDDLVHLSEVADKSLLPRIDYKTVKECSQETIGDTKLVGRLFCLITKPSYQNVAPIPYEEIKKAWVAAVKVYPLEYAQFRLNAYLYLLRDPSEKPYIYWFSGISTNEIGLVQNDNAATILLKGYVWSVAHLLPFLFKPYWWLTMASLFLCATFIMQGDDKDSLTLIRVLLISGLLYMFSYIPVTPMADFRYVYWSTLAISLAAIKYATSSLYFRFEWQDLRTKLHVD</sequence>